<name>A0A7J7L971_9MAGN</name>
<dbReference type="InterPro" id="IPR036188">
    <property type="entry name" value="FAD/NAD-bd_sf"/>
</dbReference>
<dbReference type="Proteomes" id="UP000541444">
    <property type="component" value="Unassembled WGS sequence"/>
</dbReference>
<sequence length="96" mass="10654">MSLRGIEFHTEESPQAVLKASDGSLSLKTDKGNINGFSHIMFATGRKPDTKESEKESRLLVETLRSKLGIYGDPKCIIVTEVESFKQIGLQMDPEL</sequence>
<dbReference type="AlphaFoldDB" id="A0A7J7L971"/>
<evidence type="ECO:0000313" key="1">
    <source>
        <dbReference type="EMBL" id="KAF6139191.1"/>
    </source>
</evidence>
<gene>
    <name evidence="1" type="ORF">GIB67_040338</name>
</gene>
<dbReference type="Gene3D" id="3.50.50.60">
    <property type="entry name" value="FAD/NAD(P)-binding domain"/>
    <property type="match status" value="2"/>
</dbReference>
<organism evidence="1 2">
    <name type="scientific">Kingdonia uniflora</name>
    <dbReference type="NCBI Taxonomy" id="39325"/>
    <lineage>
        <taxon>Eukaryota</taxon>
        <taxon>Viridiplantae</taxon>
        <taxon>Streptophyta</taxon>
        <taxon>Embryophyta</taxon>
        <taxon>Tracheophyta</taxon>
        <taxon>Spermatophyta</taxon>
        <taxon>Magnoliopsida</taxon>
        <taxon>Ranunculales</taxon>
        <taxon>Circaeasteraceae</taxon>
        <taxon>Kingdonia</taxon>
    </lineage>
</organism>
<dbReference type="EMBL" id="JACGCM010002525">
    <property type="protein sequence ID" value="KAF6139191.1"/>
    <property type="molecule type" value="Genomic_DNA"/>
</dbReference>
<reference evidence="1 2" key="1">
    <citation type="journal article" date="2020" name="IScience">
        <title>Genome Sequencing of the Endangered Kingdonia uniflora (Circaeasteraceae, Ranunculales) Reveals Potential Mechanisms of Evolutionary Specialization.</title>
        <authorList>
            <person name="Sun Y."/>
            <person name="Deng T."/>
            <person name="Zhang A."/>
            <person name="Moore M.J."/>
            <person name="Landis J.B."/>
            <person name="Lin N."/>
            <person name="Zhang H."/>
            <person name="Zhang X."/>
            <person name="Huang J."/>
            <person name="Zhang X."/>
            <person name="Sun H."/>
            <person name="Wang H."/>
        </authorList>
    </citation>
    <scope>NUCLEOTIDE SEQUENCE [LARGE SCALE GENOMIC DNA]</scope>
    <source>
        <strain evidence="1">TB1705</strain>
        <tissue evidence="1">Leaf</tissue>
    </source>
</reference>
<proteinExistence type="predicted"/>
<accession>A0A7J7L971</accession>
<comment type="caution">
    <text evidence="1">The sequence shown here is derived from an EMBL/GenBank/DDBJ whole genome shotgun (WGS) entry which is preliminary data.</text>
</comment>
<protein>
    <submittedName>
        <fullName evidence="1">Uncharacterized protein</fullName>
    </submittedName>
</protein>
<evidence type="ECO:0000313" key="2">
    <source>
        <dbReference type="Proteomes" id="UP000541444"/>
    </source>
</evidence>
<keyword evidence="2" id="KW-1185">Reference proteome</keyword>
<dbReference type="OrthoDB" id="5956163at2759"/>